<dbReference type="PATRIC" id="fig|743722.3.peg.3226"/>
<dbReference type="HOGENOM" id="CLU_3333151_0_0_10"/>
<dbReference type="AlphaFoldDB" id="F4C3V6"/>
<keyword evidence="1" id="KW-1133">Transmembrane helix</keyword>
<proteinExistence type="predicted"/>
<keyword evidence="1" id="KW-0812">Transmembrane</keyword>
<name>F4C3V6_SPHS2</name>
<dbReference type="KEGG" id="shg:Sph21_3020"/>
<keyword evidence="1" id="KW-0472">Membrane</keyword>
<gene>
    <name evidence="2" type="ordered locus">Sph21_3020</name>
</gene>
<organism evidence="2">
    <name type="scientific">Sphingobacterium sp. (strain 21)</name>
    <dbReference type="NCBI Taxonomy" id="743722"/>
    <lineage>
        <taxon>Bacteria</taxon>
        <taxon>Pseudomonadati</taxon>
        <taxon>Bacteroidota</taxon>
        <taxon>Sphingobacteriia</taxon>
        <taxon>Sphingobacteriales</taxon>
        <taxon>Sphingobacteriaceae</taxon>
        <taxon>Sphingobacterium</taxon>
    </lineage>
</organism>
<protein>
    <submittedName>
        <fullName evidence="2">Uncharacterized protein</fullName>
    </submittedName>
</protein>
<reference evidence="2" key="1">
    <citation type="submission" date="2011-03" db="EMBL/GenBank/DDBJ databases">
        <title>Complete sequence of Sphingobacterium sp. 21.</title>
        <authorList>
            <consortium name="US DOE Joint Genome Institute"/>
            <person name="Lucas S."/>
            <person name="Copeland A."/>
            <person name="Lapidus A."/>
            <person name="Cheng J.-F."/>
            <person name="Goodwin L."/>
            <person name="Pitluck S."/>
            <person name="Davenport K."/>
            <person name="Detter J.C."/>
            <person name="Han C."/>
            <person name="Tapia R."/>
            <person name="Land M."/>
            <person name="Hauser L."/>
            <person name="Kyrpides N."/>
            <person name="Ivanova N."/>
            <person name="Ovchinnikova G."/>
            <person name="Pagani I."/>
            <person name="Siebers A.K."/>
            <person name="Allgaier M."/>
            <person name="Thelen M.P."/>
            <person name="Hugenholtz P."/>
            <person name="Woyke T."/>
        </authorList>
    </citation>
    <scope>NUCLEOTIDE SEQUENCE</scope>
    <source>
        <strain evidence="2">21</strain>
    </source>
</reference>
<sequence>MGLIVHEFYLGLQQIFEICLPTLAFFVRAIISWVIKLL</sequence>
<dbReference type="STRING" id="743722.Sph21_3020"/>
<evidence type="ECO:0000313" key="2">
    <source>
        <dbReference type="EMBL" id="ADZ79566.1"/>
    </source>
</evidence>
<evidence type="ECO:0000256" key="1">
    <source>
        <dbReference type="SAM" id="Phobius"/>
    </source>
</evidence>
<feature type="transmembrane region" description="Helical" evidence="1">
    <location>
        <begin position="15"/>
        <end position="35"/>
    </location>
</feature>
<accession>F4C3V6</accession>
<dbReference type="EMBL" id="CP002584">
    <property type="protein sequence ID" value="ADZ79566.1"/>
    <property type="molecule type" value="Genomic_DNA"/>
</dbReference>